<dbReference type="EMBL" id="JPMI01000022">
    <property type="protein sequence ID" value="KFA94260.1"/>
    <property type="molecule type" value="Genomic_DNA"/>
</dbReference>
<sequence length="201" mass="21577">MGSSLLHPLPRDVRRDGERLFNVSMWCIGRDVTHTDNLLLRHGFTRERMPAGQQGTSAYSGALPGGGALTLWGFGALCRVCGESVYVPRDGFSPVLVEESRVTWPVFQAAGLGSPRAPATPCEQSAARTAVSVLARWMAGYEEWVLGLMGSGWRHACLAARAKASPVSAESLAVEWRCLAGRVEALERPVVDESFAPPVGA</sequence>
<accession>A0A084T0M5</accession>
<reference evidence="1 2" key="1">
    <citation type="submission" date="2014-07" db="EMBL/GenBank/DDBJ databases">
        <title>Draft Genome Sequence of Gephyronic Acid Producer, Cystobacter violaceus Strain Cb vi76.</title>
        <authorList>
            <person name="Stevens D.C."/>
            <person name="Young J."/>
            <person name="Carmichael R."/>
            <person name="Tan J."/>
            <person name="Taylor R.E."/>
        </authorList>
    </citation>
    <scope>NUCLEOTIDE SEQUENCE [LARGE SCALE GENOMIC DNA]</scope>
    <source>
        <strain evidence="1 2">Cb vi76</strain>
    </source>
</reference>
<dbReference type="RefSeq" id="WP_043389955.1">
    <property type="nucleotide sequence ID" value="NZ_JPMI01000022.1"/>
</dbReference>
<protein>
    <submittedName>
        <fullName evidence="1">Uncharacterized protein</fullName>
    </submittedName>
</protein>
<gene>
    <name evidence="1" type="ORF">Q664_04195</name>
</gene>
<comment type="caution">
    <text evidence="1">The sequence shown here is derived from an EMBL/GenBank/DDBJ whole genome shotgun (WGS) entry which is preliminary data.</text>
</comment>
<evidence type="ECO:0000313" key="1">
    <source>
        <dbReference type="EMBL" id="KFA94260.1"/>
    </source>
</evidence>
<proteinExistence type="predicted"/>
<name>A0A084T0M5_9BACT</name>
<evidence type="ECO:0000313" key="2">
    <source>
        <dbReference type="Proteomes" id="UP000028547"/>
    </source>
</evidence>
<organism evidence="1 2">
    <name type="scientific">Archangium violaceum Cb vi76</name>
    <dbReference type="NCBI Taxonomy" id="1406225"/>
    <lineage>
        <taxon>Bacteria</taxon>
        <taxon>Pseudomonadati</taxon>
        <taxon>Myxococcota</taxon>
        <taxon>Myxococcia</taxon>
        <taxon>Myxococcales</taxon>
        <taxon>Cystobacterineae</taxon>
        <taxon>Archangiaceae</taxon>
        <taxon>Archangium</taxon>
    </lineage>
</organism>
<dbReference type="Proteomes" id="UP000028547">
    <property type="component" value="Unassembled WGS sequence"/>
</dbReference>
<dbReference type="AlphaFoldDB" id="A0A084T0M5"/>